<dbReference type="Pfam" id="PF00931">
    <property type="entry name" value="NB-ARC"/>
    <property type="match status" value="1"/>
</dbReference>
<keyword evidence="6" id="KW-0067">ATP-binding</keyword>
<dbReference type="InterPro" id="IPR001611">
    <property type="entry name" value="Leu-rich_rpt"/>
</dbReference>
<keyword evidence="5" id="KW-0611">Plant defense</keyword>
<feature type="domain" description="Disease resistance R13L4/SHOC-2-like LRR" evidence="10">
    <location>
        <begin position="535"/>
        <end position="723"/>
    </location>
</feature>
<dbReference type="EMBL" id="KZ502085">
    <property type="protein sequence ID" value="PKU83675.1"/>
    <property type="molecule type" value="Genomic_DNA"/>
</dbReference>
<dbReference type="Gene3D" id="3.80.10.10">
    <property type="entry name" value="Ribonuclease Inhibitor"/>
    <property type="match status" value="1"/>
</dbReference>
<gene>
    <name evidence="11" type="primary">RGA1</name>
    <name evidence="11" type="ORF">MA16_Dca010068</name>
</gene>
<comment type="similarity">
    <text evidence="1">Belongs to the disease resistance NB-LRR family.</text>
</comment>
<evidence type="ECO:0000256" key="6">
    <source>
        <dbReference type="ARBA" id="ARBA00022840"/>
    </source>
</evidence>
<name>A0A2I0X6Y0_9ASPA</name>
<dbReference type="InterPro" id="IPR042197">
    <property type="entry name" value="Apaf_helical"/>
</dbReference>
<evidence type="ECO:0000313" key="11">
    <source>
        <dbReference type="EMBL" id="PKU83675.1"/>
    </source>
</evidence>
<evidence type="ECO:0000256" key="3">
    <source>
        <dbReference type="ARBA" id="ARBA00022737"/>
    </source>
</evidence>
<dbReference type="STRING" id="906689.A0A2I0X6Y0"/>
<dbReference type="GO" id="GO:0009626">
    <property type="term" value="P:plant-type hypersensitive response"/>
    <property type="evidence" value="ECO:0007669"/>
    <property type="project" value="UniProtKB-ARBA"/>
</dbReference>
<dbReference type="InterPro" id="IPR002182">
    <property type="entry name" value="NB-ARC"/>
</dbReference>
<dbReference type="GO" id="GO:0043531">
    <property type="term" value="F:ADP binding"/>
    <property type="evidence" value="ECO:0007669"/>
    <property type="project" value="InterPro"/>
</dbReference>
<accession>A0A2I0X6Y0</accession>
<dbReference type="InterPro" id="IPR032675">
    <property type="entry name" value="LRR_dom_sf"/>
</dbReference>
<protein>
    <submittedName>
        <fullName evidence="11">Disease resistance protein RGA1</fullName>
    </submittedName>
</protein>
<keyword evidence="12" id="KW-1185">Reference proteome</keyword>
<evidence type="ECO:0000256" key="4">
    <source>
        <dbReference type="ARBA" id="ARBA00022741"/>
    </source>
</evidence>
<dbReference type="InterPro" id="IPR036388">
    <property type="entry name" value="WH-like_DNA-bd_sf"/>
</dbReference>
<dbReference type="GO" id="GO:0002758">
    <property type="term" value="P:innate immune response-activating signaling pathway"/>
    <property type="evidence" value="ECO:0007669"/>
    <property type="project" value="UniProtKB-ARBA"/>
</dbReference>
<evidence type="ECO:0000256" key="5">
    <source>
        <dbReference type="ARBA" id="ARBA00022821"/>
    </source>
</evidence>
<dbReference type="SMART" id="SM00369">
    <property type="entry name" value="LRR_TYP"/>
    <property type="match status" value="2"/>
</dbReference>
<dbReference type="PRINTS" id="PR00364">
    <property type="entry name" value="DISEASERSIST"/>
</dbReference>
<dbReference type="GO" id="GO:0005524">
    <property type="term" value="F:ATP binding"/>
    <property type="evidence" value="ECO:0007669"/>
    <property type="project" value="UniProtKB-KW"/>
</dbReference>
<evidence type="ECO:0000259" key="8">
    <source>
        <dbReference type="Pfam" id="PF18052"/>
    </source>
</evidence>
<dbReference type="Proteomes" id="UP000233837">
    <property type="component" value="Unassembled WGS sequence"/>
</dbReference>
<feature type="domain" description="Disease resistance protein winged helix" evidence="9">
    <location>
        <begin position="406"/>
        <end position="471"/>
    </location>
</feature>
<dbReference type="CDD" id="cd14798">
    <property type="entry name" value="RX-CC_like"/>
    <property type="match status" value="1"/>
</dbReference>
<sequence>MAMILDAFMSKFSALLADLVYEEVIMQLGVKDELHKLRQRMRSIQCLLKDAEKKKFDESAIELWFAELKDVMYDAEDIIDLCRIEGTQLLTDQNPKSKTSLVCCDFSSAFSCFTSVPLRHDIGNRIKDINGRLNQIYEDRKHYKLEKSTISKTPQINLLDSRQTSSMVDPFIVGREVEVAANSLVDHLLGDMVDEKCRLFAITGMGGVGKTTLAQKVFNHPKIQTYFNVTVWVCVSQTYLETELLKQVIRGAKGNYGDSNTKEELQRILRDSVTSIQSLFLVLDDVWESDVWINLFRVPFYNSNRSVRVLITTRDENIVNKMQIAYIHSVTYLSEESSWDMLRRRLFLEEQEELANGLRELGLMLVNKCKGLPLAIKVIAELSGALYLSFEDLPSHLKQCFLYFSLYREDAQLDPHEFAQLWVAEGFITKQQDSLMEDLAEECFNELLNRNLLLPKDYDGKCRMHDLIRSLTIFLSKEETSFGDLNVRNSTRSIKLRRISVANQEAAVEILDCIADQGALRTLLASSSDLLLDDERLRRLSHLRVLDISHTQIQILPDSIGKLVHLRYLNLNHTHITTIPKSIEQLTNLQFLDISFCKKLGQLPSGITQLHNLRRLSCTQLPSLGQLPELKELSIEDATKIKKIGPEFLGSDVNSTRIAFPKLERLQILNFPELEEWSFGTEVEQNTSPRLKLLPCLQKLIIRNCPLFKQLPEGLKYSSMKSLEIVGARRLKSVDNLSAKIEELHLSYCEKLKVVCCAPTLKTLEVQECKALSCVKKLDSLQKLSFNDFEEESLPEWLLKFLQQRGLQNDSNDDFLLDLYCSDEVIQKCIKGGSYWDLIQHIPRVKMFSVSELVNAVSNLIFPMQIFN</sequence>
<dbReference type="SUPFAM" id="SSF52058">
    <property type="entry name" value="L domain-like"/>
    <property type="match status" value="1"/>
</dbReference>
<dbReference type="Gene3D" id="3.40.50.300">
    <property type="entry name" value="P-loop containing nucleotide triphosphate hydrolases"/>
    <property type="match status" value="1"/>
</dbReference>
<evidence type="ECO:0000259" key="7">
    <source>
        <dbReference type="Pfam" id="PF00931"/>
    </source>
</evidence>
<keyword evidence="2" id="KW-0433">Leucine-rich repeat</keyword>
<dbReference type="InterPro" id="IPR055414">
    <property type="entry name" value="LRR_R13L4/SHOC2-like"/>
</dbReference>
<dbReference type="PANTHER" id="PTHR36766:SF70">
    <property type="entry name" value="DISEASE RESISTANCE PROTEIN RGA4"/>
    <property type="match status" value="1"/>
</dbReference>
<proteinExistence type="inferred from homology"/>
<feature type="domain" description="NB-ARC" evidence="7">
    <location>
        <begin position="185"/>
        <end position="347"/>
    </location>
</feature>
<dbReference type="InterPro" id="IPR038005">
    <property type="entry name" value="RX-like_CC"/>
</dbReference>
<dbReference type="Gene3D" id="1.20.5.4130">
    <property type="match status" value="1"/>
</dbReference>
<dbReference type="Pfam" id="PF23559">
    <property type="entry name" value="WHD_DRP"/>
    <property type="match status" value="1"/>
</dbReference>
<evidence type="ECO:0000259" key="9">
    <source>
        <dbReference type="Pfam" id="PF23559"/>
    </source>
</evidence>
<dbReference type="InterPro" id="IPR027417">
    <property type="entry name" value="P-loop_NTPase"/>
</dbReference>
<dbReference type="InterPro" id="IPR003591">
    <property type="entry name" value="Leu-rich_rpt_typical-subtyp"/>
</dbReference>
<dbReference type="GO" id="GO:0042742">
    <property type="term" value="P:defense response to bacterium"/>
    <property type="evidence" value="ECO:0007669"/>
    <property type="project" value="UniProtKB-ARBA"/>
</dbReference>
<keyword evidence="4" id="KW-0547">Nucleotide-binding</keyword>
<evidence type="ECO:0000256" key="1">
    <source>
        <dbReference type="ARBA" id="ARBA00008894"/>
    </source>
</evidence>
<reference evidence="11 12" key="1">
    <citation type="journal article" date="2016" name="Sci. Rep.">
        <title>The Dendrobium catenatum Lindl. genome sequence provides insights into polysaccharide synthase, floral development and adaptive evolution.</title>
        <authorList>
            <person name="Zhang G.Q."/>
            <person name="Xu Q."/>
            <person name="Bian C."/>
            <person name="Tsai W.C."/>
            <person name="Yeh C.M."/>
            <person name="Liu K.W."/>
            <person name="Yoshida K."/>
            <person name="Zhang L.S."/>
            <person name="Chang S.B."/>
            <person name="Chen F."/>
            <person name="Shi Y."/>
            <person name="Su Y.Y."/>
            <person name="Zhang Y.Q."/>
            <person name="Chen L.J."/>
            <person name="Yin Y."/>
            <person name="Lin M."/>
            <person name="Huang H."/>
            <person name="Deng H."/>
            <person name="Wang Z.W."/>
            <person name="Zhu S.L."/>
            <person name="Zhao X."/>
            <person name="Deng C."/>
            <person name="Niu S.C."/>
            <person name="Huang J."/>
            <person name="Wang M."/>
            <person name="Liu G.H."/>
            <person name="Yang H.J."/>
            <person name="Xiao X.J."/>
            <person name="Hsiao Y.Y."/>
            <person name="Wu W.L."/>
            <person name="Chen Y.Y."/>
            <person name="Mitsuda N."/>
            <person name="Ohme-Takagi M."/>
            <person name="Luo Y.B."/>
            <person name="Van de Peer Y."/>
            <person name="Liu Z.J."/>
        </authorList>
    </citation>
    <scope>NUCLEOTIDE SEQUENCE [LARGE SCALE GENOMIC DNA]</scope>
    <source>
        <tissue evidence="11">The whole plant</tissue>
    </source>
</reference>
<dbReference type="Gene3D" id="1.10.10.10">
    <property type="entry name" value="Winged helix-like DNA-binding domain superfamily/Winged helix DNA-binding domain"/>
    <property type="match status" value="1"/>
</dbReference>
<dbReference type="FunFam" id="1.10.10.10:FF:000322">
    <property type="entry name" value="Probable disease resistance protein At1g63360"/>
    <property type="match status" value="1"/>
</dbReference>
<dbReference type="Pfam" id="PF23598">
    <property type="entry name" value="LRR_14"/>
    <property type="match status" value="1"/>
</dbReference>
<evidence type="ECO:0000313" key="12">
    <source>
        <dbReference type="Proteomes" id="UP000233837"/>
    </source>
</evidence>
<dbReference type="PANTHER" id="PTHR36766">
    <property type="entry name" value="PLANT BROAD-SPECTRUM MILDEW RESISTANCE PROTEIN RPW8"/>
    <property type="match status" value="1"/>
</dbReference>
<feature type="domain" description="Disease resistance N-terminal" evidence="8">
    <location>
        <begin position="8"/>
        <end position="90"/>
    </location>
</feature>
<dbReference type="PROSITE" id="PS51450">
    <property type="entry name" value="LRR"/>
    <property type="match status" value="1"/>
</dbReference>
<dbReference type="SUPFAM" id="SSF52540">
    <property type="entry name" value="P-loop containing nucleoside triphosphate hydrolases"/>
    <property type="match status" value="1"/>
</dbReference>
<dbReference type="Pfam" id="PF18052">
    <property type="entry name" value="Rx_N"/>
    <property type="match status" value="1"/>
</dbReference>
<evidence type="ECO:0000259" key="10">
    <source>
        <dbReference type="Pfam" id="PF23598"/>
    </source>
</evidence>
<dbReference type="Gene3D" id="1.10.8.430">
    <property type="entry name" value="Helical domain of apoptotic protease-activating factors"/>
    <property type="match status" value="1"/>
</dbReference>
<evidence type="ECO:0000256" key="2">
    <source>
        <dbReference type="ARBA" id="ARBA00022614"/>
    </source>
</evidence>
<dbReference type="InterPro" id="IPR041118">
    <property type="entry name" value="Rx_N"/>
</dbReference>
<dbReference type="AlphaFoldDB" id="A0A2I0X6Y0"/>
<keyword evidence="3" id="KW-0677">Repeat</keyword>
<reference evidence="11 12" key="2">
    <citation type="journal article" date="2017" name="Nature">
        <title>The Apostasia genome and the evolution of orchids.</title>
        <authorList>
            <person name="Zhang G.Q."/>
            <person name="Liu K.W."/>
            <person name="Li Z."/>
            <person name="Lohaus R."/>
            <person name="Hsiao Y.Y."/>
            <person name="Niu S.C."/>
            <person name="Wang J.Y."/>
            <person name="Lin Y.C."/>
            <person name="Xu Q."/>
            <person name="Chen L.J."/>
            <person name="Yoshida K."/>
            <person name="Fujiwara S."/>
            <person name="Wang Z.W."/>
            <person name="Zhang Y.Q."/>
            <person name="Mitsuda N."/>
            <person name="Wang M."/>
            <person name="Liu G.H."/>
            <person name="Pecoraro L."/>
            <person name="Huang H.X."/>
            <person name="Xiao X.J."/>
            <person name="Lin M."/>
            <person name="Wu X.Y."/>
            <person name="Wu W.L."/>
            <person name="Chen Y.Y."/>
            <person name="Chang S.B."/>
            <person name="Sakamoto S."/>
            <person name="Ohme-Takagi M."/>
            <person name="Yagi M."/>
            <person name="Zeng S.J."/>
            <person name="Shen C.Y."/>
            <person name="Yeh C.M."/>
            <person name="Luo Y.B."/>
            <person name="Tsai W.C."/>
            <person name="Van de Peer Y."/>
            <person name="Liu Z.J."/>
        </authorList>
    </citation>
    <scope>NUCLEOTIDE SEQUENCE [LARGE SCALE GENOMIC DNA]</scope>
    <source>
        <tissue evidence="11">The whole plant</tissue>
    </source>
</reference>
<organism evidence="11 12">
    <name type="scientific">Dendrobium catenatum</name>
    <dbReference type="NCBI Taxonomy" id="906689"/>
    <lineage>
        <taxon>Eukaryota</taxon>
        <taxon>Viridiplantae</taxon>
        <taxon>Streptophyta</taxon>
        <taxon>Embryophyta</taxon>
        <taxon>Tracheophyta</taxon>
        <taxon>Spermatophyta</taxon>
        <taxon>Magnoliopsida</taxon>
        <taxon>Liliopsida</taxon>
        <taxon>Asparagales</taxon>
        <taxon>Orchidaceae</taxon>
        <taxon>Epidendroideae</taxon>
        <taxon>Malaxideae</taxon>
        <taxon>Dendrobiinae</taxon>
        <taxon>Dendrobium</taxon>
    </lineage>
</organism>
<dbReference type="InterPro" id="IPR058922">
    <property type="entry name" value="WHD_DRP"/>
</dbReference>